<dbReference type="RefSeq" id="WP_043353363.1">
    <property type="nucleotide sequence ID" value="NZ_CP010537.1"/>
</dbReference>
<dbReference type="InterPro" id="IPR036390">
    <property type="entry name" value="WH_DNA-bd_sf"/>
</dbReference>
<dbReference type="Gene3D" id="1.10.10.10">
    <property type="entry name" value="Winged helix-like DNA-binding domain superfamily/Winged helix DNA-binding domain"/>
    <property type="match status" value="1"/>
</dbReference>
<dbReference type="InterPro" id="IPR005119">
    <property type="entry name" value="LysR_subst-bd"/>
</dbReference>
<dbReference type="InterPro" id="IPR050950">
    <property type="entry name" value="HTH-type_LysR_regulators"/>
</dbReference>
<protein>
    <submittedName>
        <fullName evidence="6">Hydrogen peroxide-inducible genes activator</fullName>
    </submittedName>
</protein>
<proteinExistence type="inferred from homology"/>
<organism evidence="6 7">
    <name type="scientific">Cupriavidus basilensis</name>
    <dbReference type="NCBI Taxonomy" id="68895"/>
    <lineage>
        <taxon>Bacteria</taxon>
        <taxon>Pseudomonadati</taxon>
        <taxon>Pseudomonadota</taxon>
        <taxon>Betaproteobacteria</taxon>
        <taxon>Burkholderiales</taxon>
        <taxon>Burkholderiaceae</taxon>
        <taxon>Cupriavidus</taxon>
    </lineage>
</organism>
<dbReference type="SUPFAM" id="SSF53850">
    <property type="entry name" value="Periplasmic binding protein-like II"/>
    <property type="match status" value="1"/>
</dbReference>
<evidence type="ECO:0000256" key="2">
    <source>
        <dbReference type="ARBA" id="ARBA00023015"/>
    </source>
</evidence>
<evidence type="ECO:0000259" key="5">
    <source>
        <dbReference type="PROSITE" id="PS50931"/>
    </source>
</evidence>
<keyword evidence="3" id="KW-0238">DNA-binding</keyword>
<dbReference type="SUPFAM" id="SSF46785">
    <property type="entry name" value="Winged helix' DNA-binding domain"/>
    <property type="match status" value="1"/>
</dbReference>
<dbReference type="PROSITE" id="PS50931">
    <property type="entry name" value="HTH_LYSR"/>
    <property type="match status" value="1"/>
</dbReference>
<keyword evidence="2" id="KW-0805">Transcription regulation</keyword>
<dbReference type="PANTHER" id="PTHR30419">
    <property type="entry name" value="HTH-TYPE TRANSCRIPTIONAL REGULATOR YBHD"/>
    <property type="match status" value="1"/>
</dbReference>
<feature type="domain" description="HTH lysR-type" evidence="5">
    <location>
        <begin position="1"/>
        <end position="58"/>
    </location>
</feature>
<gene>
    <name evidence="6" type="ORF">RR42_s0489</name>
</gene>
<dbReference type="GO" id="GO:0003700">
    <property type="term" value="F:DNA-binding transcription factor activity"/>
    <property type="evidence" value="ECO:0007669"/>
    <property type="project" value="InterPro"/>
</dbReference>
<dbReference type="PRINTS" id="PR00039">
    <property type="entry name" value="HTHLYSR"/>
</dbReference>
<evidence type="ECO:0000256" key="3">
    <source>
        <dbReference type="ARBA" id="ARBA00023125"/>
    </source>
</evidence>
<evidence type="ECO:0000256" key="4">
    <source>
        <dbReference type="ARBA" id="ARBA00023163"/>
    </source>
</evidence>
<dbReference type="InterPro" id="IPR000847">
    <property type="entry name" value="LysR_HTH_N"/>
</dbReference>
<accession>A0A0C4Y9E6</accession>
<keyword evidence="4" id="KW-0804">Transcription</keyword>
<evidence type="ECO:0000313" key="6">
    <source>
        <dbReference type="EMBL" id="AJG22082.1"/>
    </source>
</evidence>
<dbReference type="AlphaFoldDB" id="A0A0C4Y9E6"/>
<dbReference type="Gene3D" id="3.40.190.290">
    <property type="match status" value="1"/>
</dbReference>
<dbReference type="EMBL" id="CP010537">
    <property type="protein sequence ID" value="AJG22082.1"/>
    <property type="molecule type" value="Genomic_DNA"/>
</dbReference>
<dbReference type="STRING" id="68895.RR42_s0489"/>
<sequence length="296" mass="32679">METRDLEYVLAVDAHGGIGRAAESLGISQPALTKAVQRVEAQIGLPLFERTAHGMTPTQAGMQFMVRARRIRLEFDDALKEMQGIRTGELGMLRLGYSPSIPNALVLDACRQLLRERPVARLRLRRLLARDLMELLLAGELDLAIAPTPRERASEFAVEELFDDRLVVVADEAHPLQRRRKLTLADLAGQDWLLPGPHIILRQQVDAAFRKQGLAAPNLRIETDFGSASLFDLMRGTLMLGISGTNANAVTTGLRPLNLGLEELDLRRRVGVITRAGAYLSPLAQRMTALVREQGA</sequence>
<dbReference type="InterPro" id="IPR036388">
    <property type="entry name" value="WH-like_DNA-bd_sf"/>
</dbReference>
<evidence type="ECO:0000313" key="7">
    <source>
        <dbReference type="Proteomes" id="UP000031843"/>
    </source>
</evidence>
<dbReference type="OrthoDB" id="9133980at2"/>
<dbReference type="KEGG" id="cbw:RR42_s0489"/>
<dbReference type="Pfam" id="PF03466">
    <property type="entry name" value="LysR_substrate"/>
    <property type="match status" value="1"/>
</dbReference>
<dbReference type="FunFam" id="1.10.10.10:FF:000001">
    <property type="entry name" value="LysR family transcriptional regulator"/>
    <property type="match status" value="1"/>
</dbReference>
<dbReference type="Pfam" id="PF00126">
    <property type="entry name" value="HTH_1"/>
    <property type="match status" value="1"/>
</dbReference>
<comment type="similarity">
    <text evidence="1">Belongs to the LysR transcriptional regulatory family.</text>
</comment>
<dbReference type="Proteomes" id="UP000031843">
    <property type="component" value="Chromosome secondary"/>
</dbReference>
<dbReference type="GO" id="GO:0003677">
    <property type="term" value="F:DNA binding"/>
    <property type="evidence" value="ECO:0007669"/>
    <property type="project" value="UniProtKB-KW"/>
</dbReference>
<evidence type="ECO:0000256" key="1">
    <source>
        <dbReference type="ARBA" id="ARBA00009437"/>
    </source>
</evidence>
<keyword evidence="7" id="KW-1185">Reference proteome</keyword>
<name>A0A0C4Y9E6_9BURK</name>
<reference evidence="6 7" key="1">
    <citation type="journal article" date="2015" name="Genome Announc.">
        <title>Complete Genome Sequence of Cupriavidus basilensis 4G11, Isolated from the Oak Ridge Field Research Center Site.</title>
        <authorList>
            <person name="Ray J."/>
            <person name="Waters R.J."/>
            <person name="Skerker J.M."/>
            <person name="Kuehl J.V."/>
            <person name="Price M.N."/>
            <person name="Huang J."/>
            <person name="Chakraborty R."/>
            <person name="Arkin A.P."/>
            <person name="Deutschbauer A."/>
        </authorList>
    </citation>
    <scope>NUCLEOTIDE SEQUENCE [LARGE SCALE GENOMIC DNA]</scope>
    <source>
        <strain evidence="6">4G11</strain>
    </source>
</reference>
<dbReference type="GO" id="GO:0005829">
    <property type="term" value="C:cytosol"/>
    <property type="evidence" value="ECO:0007669"/>
    <property type="project" value="TreeGrafter"/>
</dbReference>